<dbReference type="PROSITE" id="PS51819">
    <property type="entry name" value="VOC"/>
    <property type="match status" value="1"/>
</dbReference>
<dbReference type="PANTHER" id="PTHR33993">
    <property type="entry name" value="GLYOXALASE-RELATED"/>
    <property type="match status" value="1"/>
</dbReference>
<accession>A0ABW5QKC5</accession>
<keyword evidence="3" id="KW-1185">Reference proteome</keyword>
<name>A0ABW5QKC5_9HYPH</name>
<organism evidence="2 3">
    <name type="scientific">Devosia albogilva</name>
    <dbReference type="NCBI Taxonomy" id="429726"/>
    <lineage>
        <taxon>Bacteria</taxon>
        <taxon>Pseudomonadati</taxon>
        <taxon>Pseudomonadota</taxon>
        <taxon>Alphaproteobacteria</taxon>
        <taxon>Hyphomicrobiales</taxon>
        <taxon>Devosiaceae</taxon>
        <taxon>Devosia</taxon>
    </lineage>
</organism>
<feature type="domain" description="VOC" evidence="1">
    <location>
        <begin position="2"/>
        <end position="123"/>
    </location>
</feature>
<evidence type="ECO:0000313" key="3">
    <source>
        <dbReference type="Proteomes" id="UP001597521"/>
    </source>
</evidence>
<dbReference type="RefSeq" id="WP_386833242.1">
    <property type="nucleotide sequence ID" value="NZ_JBHUNP010000001.1"/>
</dbReference>
<dbReference type="InterPro" id="IPR004360">
    <property type="entry name" value="Glyas_Fos-R_dOase_dom"/>
</dbReference>
<protein>
    <submittedName>
        <fullName evidence="2">VOC family protein</fullName>
    </submittedName>
</protein>
<dbReference type="Proteomes" id="UP001597521">
    <property type="component" value="Unassembled WGS sequence"/>
</dbReference>
<dbReference type="Gene3D" id="3.30.720.120">
    <property type="match status" value="1"/>
</dbReference>
<evidence type="ECO:0000313" key="2">
    <source>
        <dbReference type="EMBL" id="MFD2648155.1"/>
    </source>
</evidence>
<dbReference type="InterPro" id="IPR052164">
    <property type="entry name" value="Anthracycline_SecMetBiosynth"/>
</dbReference>
<reference evidence="3" key="1">
    <citation type="journal article" date="2019" name="Int. J. Syst. Evol. Microbiol.">
        <title>The Global Catalogue of Microorganisms (GCM) 10K type strain sequencing project: providing services to taxonomists for standard genome sequencing and annotation.</title>
        <authorList>
            <consortium name="The Broad Institute Genomics Platform"/>
            <consortium name="The Broad Institute Genome Sequencing Center for Infectious Disease"/>
            <person name="Wu L."/>
            <person name="Ma J."/>
        </authorList>
    </citation>
    <scope>NUCLEOTIDE SEQUENCE [LARGE SCALE GENOMIC DNA]</scope>
    <source>
        <strain evidence="3">CCM 7427</strain>
    </source>
</reference>
<dbReference type="InterPro" id="IPR029068">
    <property type="entry name" value="Glyas_Bleomycin-R_OHBP_Dase"/>
</dbReference>
<sequence>MRTDSFYPLVQVEDVESTARFYETHFGFTRTFSSDWYVQLRAASDHPFELALIRYDHDSIPPEAQVVTRGLILSFYVQDAAAEEQRLAAAGLTISQPLRDEVFGQRHFILADPNGLLIDVITPIEPSAEFLATLGG</sequence>
<dbReference type="Pfam" id="PF00903">
    <property type="entry name" value="Glyoxalase"/>
    <property type="match status" value="1"/>
</dbReference>
<comment type="caution">
    <text evidence="2">The sequence shown here is derived from an EMBL/GenBank/DDBJ whole genome shotgun (WGS) entry which is preliminary data.</text>
</comment>
<dbReference type="SUPFAM" id="SSF54593">
    <property type="entry name" value="Glyoxalase/Bleomycin resistance protein/Dihydroxybiphenyl dioxygenase"/>
    <property type="match status" value="1"/>
</dbReference>
<gene>
    <name evidence="2" type="ORF">ACFSX5_10170</name>
</gene>
<dbReference type="Gene3D" id="3.30.720.110">
    <property type="match status" value="1"/>
</dbReference>
<dbReference type="InterPro" id="IPR037523">
    <property type="entry name" value="VOC_core"/>
</dbReference>
<proteinExistence type="predicted"/>
<evidence type="ECO:0000259" key="1">
    <source>
        <dbReference type="PROSITE" id="PS51819"/>
    </source>
</evidence>
<dbReference type="EMBL" id="JBHUNP010000001">
    <property type="protein sequence ID" value="MFD2648155.1"/>
    <property type="molecule type" value="Genomic_DNA"/>
</dbReference>